<keyword evidence="9" id="KW-1185">Reference proteome</keyword>
<feature type="compositionally biased region" description="Polar residues" evidence="5">
    <location>
        <begin position="95"/>
        <end position="104"/>
    </location>
</feature>
<keyword evidence="4" id="KW-0175">Coiled coil</keyword>
<evidence type="ECO:0000259" key="6">
    <source>
        <dbReference type="Pfam" id="PF06657"/>
    </source>
</evidence>
<protein>
    <recommendedName>
        <fullName evidence="10">Cep57 centrosome microtubule-binding domain-containing protein</fullName>
    </recommendedName>
</protein>
<feature type="region of interest" description="Disordered" evidence="5">
    <location>
        <begin position="94"/>
        <end position="226"/>
    </location>
</feature>
<dbReference type="RefSeq" id="XP_066704707.1">
    <property type="nucleotide sequence ID" value="XM_066839643.1"/>
</dbReference>
<evidence type="ECO:0000259" key="7">
    <source>
        <dbReference type="Pfam" id="PF14197"/>
    </source>
</evidence>
<evidence type="ECO:0000313" key="9">
    <source>
        <dbReference type="Proteomes" id="UP001391051"/>
    </source>
</evidence>
<dbReference type="InterPro" id="IPR025925">
    <property type="entry name" value="PPC89_CLD"/>
</dbReference>
<dbReference type="Proteomes" id="UP001391051">
    <property type="component" value="Unassembled WGS sequence"/>
</dbReference>
<evidence type="ECO:0000256" key="1">
    <source>
        <dbReference type="ARBA" id="ARBA00004267"/>
    </source>
</evidence>
<evidence type="ECO:0000256" key="4">
    <source>
        <dbReference type="SAM" id="Coils"/>
    </source>
</evidence>
<feature type="coiled-coil region" evidence="4">
    <location>
        <begin position="319"/>
        <end position="401"/>
    </location>
</feature>
<organism evidence="8 9">
    <name type="scientific">Apiospora aurea</name>
    <dbReference type="NCBI Taxonomy" id="335848"/>
    <lineage>
        <taxon>Eukaryota</taxon>
        <taxon>Fungi</taxon>
        <taxon>Dikarya</taxon>
        <taxon>Ascomycota</taxon>
        <taxon>Pezizomycotina</taxon>
        <taxon>Sordariomycetes</taxon>
        <taxon>Xylariomycetidae</taxon>
        <taxon>Amphisphaeriales</taxon>
        <taxon>Apiosporaceae</taxon>
        <taxon>Apiospora</taxon>
    </lineage>
</organism>
<dbReference type="InterPro" id="IPR024957">
    <property type="entry name" value="Cep57_MT-bd_dom"/>
</dbReference>
<keyword evidence="3" id="KW-0206">Cytoskeleton</keyword>
<keyword evidence="2" id="KW-0963">Cytoplasm</keyword>
<dbReference type="Pfam" id="PF14197">
    <property type="entry name" value="Cep57_CLD_2"/>
    <property type="match status" value="1"/>
</dbReference>
<feature type="compositionally biased region" description="Polar residues" evidence="5">
    <location>
        <begin position="849"/>
        <end position="878"/>
    </location>
</feature>
<sequence length="1149" mass="130847">MESKTSRYQSRILREMHQNTENPFNSPPSSTGSHGTVTLTSDISYDPQRMGDESMHFLSKNANKNQNAYQINAAALDQDFIDLKDWKPASREQTTDIYNVTGDNMEQRRSAKENIPPSSSTAASPTDQKMHEQNQKQFNTAAAAQRPRSQMQARVDNESDGDSTQMSGSPRLNGQKPRRANVTSLIQSLKAAQAAKEAKSTTPQKETTPRSTSAQHATPRQLHPSIERIQLNSNRQSRMNHMSPGTPNQTGRSFFLPNLTHIDDFISGALKIQSVDNGMPVFVKNGKVHDRETKSPPKHHAEVEMIGLPEDEQQIFVSLDKIRDEIQALQAHDDQVSRQAEQFQEEVYELQLQLSKIRGRKDSAMGSDSDNSLIIHMNSRQSELEDKVATLQAKLDKANRKISINEIHTETYISERDEALKSATVQLEKVHRLESELEAARKGLGGSHGSQRTHDAHGVEAEHRSLRDDNSLLRDQYKSLLEENKSLRSHNTVVTQQNQDLQQEVKKLQRQVDVLQGDNQVLQSEYKIIVEEKQTLRQDNLSLERQNDKFYHDTKSLQQKNSLLERRVGDLQDDNAKLHQMVESANTQTGTMTFDVKDMRDRLEKKNRELADENAQLQQQVVSLQSDYASKRLQFEQEKRRMEEEQDYLHDQVNRISKRFERVVQDSEEKDLEYEERQASLTQQLQDIANREAALAARLRESGDQESTLQREIQRRTEAIQEAQRIAREVQNMKSSNKPVKITRIVEPTTSKIRSTTSDLSVRNTMTQDMQMEDDYTQQLDLTQGSEFGDAFAKADMNRLQNALRQNQAASRQQRRGDITDEFLDDVDAGFTEDMSQSLPPAFVPERNASPSIRTRPTNAKGQAAQSKRQPSGILKNTQHTRRVSEQDNNTGRFSVKSGLSELSLPDHTIESNVLPPARRHSDSQRFELDVEDNMTSALFMDDITLDARKRRAEREAKDVTKEQTKRPVPSLSKEAKRVLDGLCHDHDCSNCIVCTRIKSHTHSSTKKTTIRVEQPVPVTDRVANPEPVEGTAFEDQPTMRPARDPAIALAVVIKNIKDELAHVKSKLMAKQTEVNELDPSFGRRHRRQLNAEISQLSRLSEMKCEQLYQLYDVVEGQKMSGQQMSQEELEITIMSIQCKDDTWNGITD</sequence>
<proteinExistence type="predicted"/>
<gene>
    <name evidence="8" type="ORF">PG986_003421</name>
</gene>
<feature type="domain" description="PPC89 centrosome localisation" evidence="7">
    <location>
        <begin position="384"/>
        <end position="444"/>
    </location>
</feature>
<name>A0ABR1QRP3_9PEZI</name>
<evidence type="ECO:0000256" key="5">
    <source>
        <dbReference type="SAM" id="MobiDB-lite"/>
    </source>
</evidence>
<dbReference type="GeneID" id="92072705"/>
<feature type="compositionally biased region" description="Polar residues" evidence="5">
    <location>
        <begin position="200"/>
        <end position="218"/>
    </location>
</feature>
<feature type="compositionally biased region" description="Polar residues" evidence="5">
    <location>
        <begin position="162"/>
        <end position="172"/>
    </location>
</feature>
<comment type="caution">
    <text evidence="8">The sequence shown here is derived from an EMBL/GenBank/DDBJ whole genome shotgun (WGS) entry which is preliminary data.</text>
</comment>
<feature type="compositionally biased region" description="Polar residues" evidence="5">
    <location>
        <begin position="19"/>
        <end position="41"/>
    </location>
</feature>
<dbReference type="InterPro" id="IPR051756">
    <property type="entry name" value="Centrosomal_MT-associated"/>
</dbReference>
<accession>A0ABR1QRP3</accession>
<evidence type="ECO:0008006" key="10">
    <source>
        <dbReference type="Google" id="ProtNLM"/>
    </source>
</evidence>
<feature type="region of interest" description="Disordered" evidence="5">
    <location>
        <begin position="441"/>
        <end position="470"/>
    </location>
</feature>
<dbReference type="EMBL" id="JAQQWE010000002">
    <property type="protein sequence ID" value="KAK7962596.1"/>
    <property type="molecule type" value="Genomic_DNA"/>
</dbReference>
<reference evidence="8 9" key="1">
    <citation type="submission" date="2023-01" db="EMBL/GenBank/DDBJ databases">
        <title>Analysis of 21 Apiospora genomes using comparative genomics revels a genus with tremendous synthesis potential of carbohydrate active enzymes and secondary metabolites.</title>
        <authorList>
            <person name="Sorensen T."/>
        </authorList>
    </citation>
    <scope>NUCLEOTIDE SEQUENCE [LARGE SCALE GENOMIC DNA]</scope>
    <source>
        <strain evidence="8 9">CBS 24483</strain>
    </source>
</reference>
<evidence type="ECO:0000256" key="2">
    <source>
        <dbReference type="ARBA" id="ARBA00022490"/>
    </source>
</evidence>
<feature type="compositionally biased region" description="Polar residues" evidence="5">
    <location>
        <begin position="135"/>
        <end position="152"/>
    </location>
</feature>
<dbReference type="PANTHER" id="PTHR19336:SF9">
    <property type="entry name" value="SPINDLE POLE BODY PROTEIN PPC89"/>
    <property type="match status" value="1"/>
</dbReference>
<dbReference type="Pfam" id="PF06657">
    <property type="entry name" value="Cep57_MT_bd"/>
    <property type="match status" value="1"/>
</dbReference>
<dbReference type="PANTHER" id="PTHR19336">
    <property type="entry name" value="UNCHARACTERIZED DUF1167"/>
    <property type="match status" value="1"/>
</dbReference>
<comment type="subcellular location">
    <subcellularLocation>
        <location evidence="1">Cytoplasm</location>
        <location evidence="1">Cytoskeleton</location>
        <location evidence="1">Microtubule organizing center</location>
    </subcellularLocation>
</comment>
<evidence type="ECO:0000313" key="8">
    <source>
        <dbReference type="EMBL" id="KAK7962596.1"/>
    </source>
</evidence>
<feature type="region of interest" description="Disordered" evidence="5">
    <location>
        <begin position="1"/>
        <end position="41"/>
    </location>
</feature>
<feature type="compositionally biased region" description="Low complexity" evidence="5">
    <location>
        <begin position="116"/>
        <end position="126"/>
    </location>
</feature>
<feature type="domain" description="Cep57 centrosome microtubule-binding" evidence="6">
    <location>
        <begin position="1038"/>
        <end position="1114"/>
    </location>
</feature>
<feature type="region of interest" description="Disordered" evidence="5">
    <location>
        <begin position="832"/>
        <end position="900"/>
    </location>
</feature>
<evidence type="ECO:0000256" key="3">
    <source>
        <dbReference type="ARBA" id="ARBA00023212"/>
    </source>
</evidence>
<feature type="compositionally biased region" description="Basic and acidic residues" evidence="5">
    <location>
        <begin position="452"/>
        <end position="470"/>
    </location>
</feature>